<sequence length="220" mass="23806">MRAPPMLMGMVEVVVGLLVLGWGVRGMLRGPAPVSPRPAGRPMRVEPRTLPRRPPAPVPDAVMEPVGNTPADAPVDAGFSVPVSMADYGWAVRLYQPHPLLSAWECRVLRSLTGQVPPGVLVCPQVRLADFIVPRGPDADANRRAFYKIASKSVDFLIIREGDGHVLLGVELDDSTHDLPERQYRDGLVNAAFAQVGIPLLHVVPGQRVDVTGYFADVMA</sequence>
<dbReference type="RefSeq" id="WP_099963230.1">
    <property type="nucleotide sequence ID" value="NZ_CALMTF010000077.1"/>
</dbReference>
<accession>A0A181CAI2</accession>
<dbReference type="GeneID" id="85022000"/>
<gene>
    <name evidence="2" type="ORF">GWK63_07525</name>
</gene>
<dbReference type="KEGG" id="kre:GWK63_07525"/>
<dbReference type="Proteomes" id="UP000502533">
    <property type="component" value="Chromosome"/>
</dbReference>
<dbReference type="AlphaFoldDB" id="A0A181CAI2"/>
<dbReference type="InterPro" id="IPR024402">
    <property type="entry name" value="DUF2726"/>
</dbReference>
<evidence type="ECO:0000313" key="2">
    <source>
        <dbReference type="EMBL" id="QIP35333.1"/>
    </source>
</evidence>
<feature type="domain" description="DUF2726" evidence="1">
    <location>
        <begin position="99"/>
        <end position="205"/>
    </location>
</feature>
<dbReference type="EMBL" id="CP050139">
    <property type="protein sequence ID" value="QIP35333.1"/>
    <property type="molecule type" value="Genomic_DNA"/>
</dbReference>
<organism evidence="2 3">
    <name type="scientific">Komagataeibacter rhaeticus</name>
    <dbReference type="NCBI Taxonomy" id="215221"/>
    <lineage>
        <taxon>Bacteria</taxon>
        <taxon>Pseudomonadati</taxon>
        <taxon>Pseudomonadota</taxon>
        <taxon>Alphaproteobacteria</taxon>
        <taxon>Acetobacterales</taxon>
        <taxon>Acetobacteraceae</taxon>
        <taxon>Komagataeibacter</taxon>
    </lineage>
</organism>
<keyword evidence="3" id="KW-1185">Reference proteome</keyword>
<proteinExistence type="predicted"/>
<name>A0A181CAI2_9PROT</name>
<evidence type="ECO:0000259" key="1">
    <source>
        <dbReference type="Pfam" id="PF10881"/>
    </source>
</evidence>
<evidence type="ECO:0000313" key="3">
    <source>
        <dbReference type="Proteomes" id="UP000502533"/>
    </source>
</evidence>
<protein>
    <submittedName>
        <fullName evidence="2">DUF2726 domain-containing protein</fullName>
    </submittedName>
</protein>
<reference evidence="2 3" key="1">
    <citation type="submission" date="2020-03" db="EMBL/GenBank/DDBJ databases">
        <title>Isolation of cellulose-producing strains, genome characterization and application of the synthesized cellulose films as an economical and sustainable material for piezoelectric sensor construction.</title>
        <authorList>
            <person name="Mangayil R.K."/>
        </authorList>
    </citation>
    <scope>NUCLEOTIDE SEQUENCE [LARGE SCALE GENOMIC DNA]</scope>
    <source>
        <strain evidence="2 3">ENS 9a1a</strain>
    </source>
</reference>
<dbReference type="Pfam" id="PF10881">
    <property type="entry name" value="DUF2726"/>
    <property type="match status" value="1"/>
</dbReference>